<reference evidence="1 2" key="1">
    <citation type="submission" date="2016-11" db="EMBL/GenBank/DDBJ databases">
        <authorList>
            <person name="Jaros S."/>
            <person name="Januszkiewicz K."/>
            <person name="Wedrychowicz H."/>
        </authorList>
    </citation>
    <scope>NUCLEOTIDE SEQUENCE [LARGE SCALE GENOMIC DNA]</scope>
    <source>
        <strain evidence="1 2">DSM 19436</strain>
    </source>
</reference>
<evidence type="ECO:0000313" key="2">
    <source>
        <dbReference type="Proteomes" id="UP000184485"/>
    </source>
</evidence>
<gene>
    <name evidence="1" type="ORF">SAMN02745157_1503</name>
</gene>
<keyword evidence="2" id="KW-1185">Reference proteome</keyword>
<name>A0A1M4YEZ0_9HYPH</name>
<dbReference type="EMBL" id="FQUP01000001">
    <property type="protein sequence ID" value="SHF04305.1"/>
    <property type="molecule type" value="Genomic_DNA"/>
</dbReference>
<dbReference type="STRING" id="1122133.SAMN02745157_1503"/>
<organism evidence="1 2">
    <name type="scientific">Kaistia soli DSM 19436</name>
    <dbReference type="NCBI Taxonomy" id="1122133"/>
    <lineage>
        <taxon>Bacteria</taxon>
        <taxon>Pseudomonadati</taxon>
        <taxon>Pseudomonadota</taxon>
        <taxon>Alphaproteobacteria</taxon>
        <taxon>Hyphomicrobiales</taxon>
        <taxon>Kaistiaceae</taxon>
        <taxon>Kaistia</taxon>
    </lineage>
</organism>
<accession>A0A1M4YEZ0</accession>
<dbReference type="AlphaFoldDB" id="A0A1M4YEZ0"/>
<sequence length="63" mass="6974">MNDPRAEDVRSERIALHMSQSEVKAVDDIRFARRLNSRAEAIRFLIDEGMKSVAASSAPEAGT</sequence>
<evidence type="ECO:0000313" key="1">
    <source>
        <dbReference type="EMBL" id="SHF04305.1"/>
    </source>
</evidence>
<proteinExistence type="predicted"/>
<evidence type="ECO:0008006" key="3">
    <source>
        <dbReference type="Google" id="ProtNLM"/>
    </source>
</evidence>
<dbReference type="Proteomes" id="UP000184485">
    <property type="component" value="Unassembled WGS sequence"/>
</dbReference>
<protein>
    <recommendedName>
        <fullName evidence="3">Ribbon-helix-helix protein, copG family</fullName>
    </recommendedName>
</protein>